<gene>
    <name evidence="6" type="ORF">AL399_05110</name>
</gene>
<dbReference type="EMBL" id="LIIK01000020">
    <property type="protein sequence ID" value="KQM08829.1"/>
    <property type="molecule type" value="Genomic_DNA"/>
</dbReference>
<comment type="caution">
    <text evidence="6">The sequence shown here is derived from an EMBL/GenBank/DDBJ whole genome shotgun (WGS) entry which is preliminary data.</text>
</comment>
<protein>
    <submittedName>
        <fullName evidence="6">Uncharacterized protein</fullName>
    </submittedName>
</protein>
<dbReference type="SFLD" id="SFLDS00029">
    <property type="entry name" value="Radical_SAM"/>
    <property type="match status" value="1"/>
</dbReference>
<name>A0A0Q4B7E6_9BACT</name>
<dbReference type="Gene3D" id="3.20.20.70">
    <property type="entry name" value="Aldolase class I"/>
    <property type="match status" value="1"/>
</dbReference>
<dbReference type="AlphaFoldDB" id="A0A0Q4B7E6"/>
<proteinExistence type="predicted"/>
<dbReference type="InterPro" id="IPR040085">
    <property type="entry name" value="MJ0674-like"/>
</dbReference>
<dbReference type="Proteomes" id="UP000054172">
    <property type="component" value="Unassembled WGS sequence"/>
</dbReference>
<keyword evidence="3 5" id="KW-0408">Iron</keyword>
<evidence type="ECO:0000256" key="1">
    <source>
        <dbReference type="ARBA" id="ARBA00022691"/>
    </source>
</evidence>
<evidence type="ECO:0000256" key="5">
    <source>
        <dbReference type="PIRSR" id="PIRSR004869-50"/>
    </source>
</evidence>
<feature type="binding site" evidence="5">
    <location>
        <position position="67"/>
    </location>
    <ligand>
        <name>[4Fe-4S] cluster</name>
        <dbReference type="ChEBI" id="CHEBI:49883"/>
        <note>4Fe-4S-S-AdoMet</note>
    </ligand>
</feature>
<reference evidence="6" key="1">
    <citation type="submission" date="2015-08" db="EMBL/GenBank/DDBJ databases">
        <title>Candidatus Bacteriodes Periocalifornicus.</title>
        <authorList>
            <person name="McLean J.S."/>
            <person name="Kelley S."/>
        </authorList>
    </citation>
    <scope>NUCLEOTIDE SEQUENCE [LARGE SCALE GENOMIC DNA]</scope>
    <source>
        <strain evidence="6">12B</strain>
    </source>
</reference>
<dbReference type="InterPro" id="IPR013785">
    <property type="entry name" value="Aldolase_TIM"/>
</dbReference>
<dbReference type="InterPro" id="IPR007197">
    <property type="entry name" value="rSAM"/>
</dbReference>
<keyword evidence="2 5" id="KW-0479">Metal-binding</keyword>
<evidence type="ECO:0000313" key="6">
    <source>
        <dbReference type="EMBL" id="KQM08829.1"/>
    </source>
</evidence>
<keyword evidence="4 5" id="KW-0411">Iron-sulfur</keyword>
<dbReference type="PIRSF" id="PIRSF004869">
    <property type="entry name" value="PflX_prd"/>
    <property type="match status" value="1"/>
</dbReference>
<dbReference type="InterPro" id="IPR016431">
    <property type="entry name" value="Pyrv-formate_lyase-activ_prd"/>
</dbReference>
<keyword evidence="7" id="KW-1185">Reference proteome</keyword>
<feature type="binding site" evidence="5">
    <location>
        <position position="63"/>
    </location>
    <ligand>
        <name>[4Fe-4S] cluster</name>
        <dbReference type="ChEBI" id="CHEBI:49883"/>
        <note>4Fe-4S-S-AdoMet</note>
    </ligand>
</feature>
<dbReference type="SFLD" id="SFLDG01099">
    <property type="entry name" value="Uncharacterised_Radical_SAM_Su"/>
    <property type="match status" value="1"/>
</dbReference>
<comment type="cofactor">
    <cofactor evidence="5">
        <name>[4Fe-4S] cluster</name>
        <dbReference type="ChEBI" id="CHEBI:49883"/>
    </cofactor>
    <text evidence="5">Binds 1 [4Fe-4S] cluster. The cluster is coordinated with 3 cysteines and an exchangeable S-adenosyl-L-methionine.</text>
</comment>
<evidence type="ECO:0000256" key="4">
    <source>
        <dbReference type="ARBA" id="ARBA00023014"/>
    </source>
</evidence>
<evidence type="ECO:0000313" key="7">
    <source>
        <dbReference type="Proteomes" id="UP000054172"/>
    </source>
</evidence>
<dbReference type="PANTHER" id="PTHR43075">
    <property type="entry name" value="FORMATE LYASE ACTIVATING ENZYME, PUTATIVE (AFU_ORTHOLOGUE AFUA_2G15630)-RELATED"/>
    <property type="match status" value="1"/>
</dbReference>
<dbReference type="GO" id="GO:0051536">
    <property type="term" value="F:iron-sulfur cluster binding"/>
    <property type="evidence" value="ECO:0007669"/>
    <property type="project" value="UniProtKB-KW"/>
</dbReference>
<evidence type="ECO:0000256" key="3">
    <source>
        <dbReference type="ARBA" id="ARBA00023004"/>
    </source>
</evidence>
<accession>A0A0Q4B7E6</accession>
<feature type="binding site" evidence="5">
    <location>
        <position position="70"/>
    </location>
    <ligand>
        <name>[4Fe-4S] cluster</name>
        <dbReference type="ChEBI" id="CHEBI:49883"/>
        <note>4Fe-4S-S-AdoMet</note>
    </ligand>
</feature>
<dbReference type="PATRIC" id="fig|1702214.3.peg.2040"/>
<dbReference type="InterPro" id="IPR058240">
    <property type="entry name" value="rSAM_sf"/>
</dbReference>
<dbReference type="PANTHER" id="PTHR43075:SF1">
    <property type="entry name" value="FORMATE LYASE ACTIVATING ENZYME, PUTATIVE (AFU_ORTHOLOGUE AFUA_2G15630)-RELATED"/>
    <property type="match status" value="1"/>
</dbReference>
<organism evidence="6 7">
    <name type="scientific">Candidatus [Bacteroides] periocalifornicus</name>
    <dbReference type="NCBI Taxonomy" id="1702214"/>
    <lineage>
        <taxon>Bacteria</taxon>
        <taxon>Pseudomonadati</taxon>
        <taxon>Bacteroidota</taxon>
    </lineage>
</organism>
<evidence type="ECO:0000256" key="2">
    <source>
        <dbReference type="ARBA" id="ARBA00022723"/>
    </source>
</evidence>
<dbReference type="SUPFAM" id="SSF102114">
    <property type="entry name" value="Radical SAM enzymes"/>
    <property type="match status" value="1"/>
</dbReference>
<dbReference type="GO" id="GO:0003824">
    <property type="term" value="F:catalytic activity"/>
    <property type="evidence" value="ECO:0007669"/>
    <property type="project" value="InterPro"/>
</dbReference>
<dbReference type="GO" id="GO:0046872">
    <property type="term" value="F:metal ion binding"/>
    <property type="evidence" value="ECO:0007669"/>
    <property type="project" value="UniProtKB-KW"/>
</dbReference>
<sequence length="307" mass="34091">MPTPILTASCHLCSHHCGVNRSITLGQCRIPEGLYIAHIGTHHGEEPVLANAAGVCNIFFSHCNLQCRFCQNFQISDNSTPLLGAARSLEWATTHVIESLNVGCQSVGLVSPTPYIPWCRMLIDSLHQLGYHPTIIYNTSAYDTPEALESLAGYVDIYLPDYKYGSYDLAHMLSGVRNYPDAALEAISTMIGQVGNELIFNSEGRATRGVIVRHLVLPGELENTRAALINLRMEFGADIYMSLLSQYSPTERMANCRELGRALTAEEYQQAVEFFYSLGFHQGWLQQLDSVGHYIPDFTQENPFLPG</sequence>
<keyword evidence="1 5" id="KW-0949">S-adenosyl-L-methionine</keyword>